<evidence type="ECO:0000313" key="2">
    <source>
        <dbReference type="EMBL" id="NJQ08147.1"/>
    </source>
</evidence>
<dbReference type="PROSITE" id="PS51257">
    <property type="entry name" value="PROKAR_LIPOPROTEIN"/>
    <property type="match status" value="1"/>
</dbReference>
<dbReference type="AlphaFoldDB" id="A0A7X6D4Q6"/>
<proteinExistence type="predicted"/>
<sequence>MRIRGRIAGIAGAAALTVLISGCGGSDSGTGGNEAGSGEATTAEETDDTGGGAAEEVALVGGGPLTTVWTGVEDAEHGVVVEPESLARGDIADLENIRLRDGQDQMVPYYLTFRVTADGGDLPAPAVEDGFSVVGRDGRGAEPLNVLSFGGGSPFPAACDRPAPDSIVDGAAVSVCQIYLLPEGMEPLAVAWADPAGEHGEWAVEGADYLDVIRPLGTEVETVWQTAGGDHDVPLTAAPVEVLRGEPSDLSDWDVDRDKIPFYVFAEYTNDGEHDLLPDMKSGLSVYTAAGREISKLNLIDVYGVGVAPCPSAEPNEMLRPGASVTECSVFLLDEGEVPATVALVGRGDDAGFRMWQTGLAQD</sequence>
<protein>
    <recommendedName>
        <fullName evidence="4">Lipoprotein</fullName>
    </recommendedName>
</protein>
<dbReference type="Proteomes" id="UP000578686">
    <property type="component" value="Unassembled WGS sequence"/>
</dbReference>
<gene>
    <name evidence="2" type="ORF">HCN56_21835</name>
</gene>
<evidence type="ECO:0000256" key="1">
    <source>
        <dbReference type="SAM" id="MobiDB-lite"/>
    </source>
</evidence>
<feature type="region of interest" description="Disordered" evidence="1">
    <location>
        <begin position="29"/>
        <end position="50"/>
    </location>
</feature>
<reference evidence="2 3" key="1">
    <citation type="submission" date="2020-03" db="EMBL/GenBank/DDBJ databases">
        <title>Draft genome of Streptomyces sp. ventii, isolated from the Axial Seamount in the Pacific Ocean, and resequencing of the two type strains Streptomyces lonarensis strain NCL 716 and Streptomyces bohaiensis strain 11A07.</title>
        <authorList>
            <person name="Loughran R.M."/>
            <person name="Pfannmuller K.M."/>
            <person name="Wasson B.J."/>
            <person name="Deadmond M.C."/>
            <person name="Paddock B.E."/>
            <person name="Koyack M.J."/>
            <person name="Gallegos D.A."/>
            <person name="Mitchell E.A."/>
            <person name="Ushijima B."/>
            <person name="Saw J.H."/>
            <person name="Mcphail K.L."/>
            <person name="Videau P."/>
        </authorList>
    </citation>
    <scope>NUCLEOTIDE SEQUENCE [LARGE SCALE GENOMIC DNA]</scope>
    <source>
        <strain evidence="2 3">NCL716</strain>
    </source>
</reference>
<accession>A0A7X6D4Q6</accession>
<comment type="caution">
    <text evidence="2">The sequence shown here is derived from an EMBL/GenBank/DDBJ whole genome shotgun (WGS) entry which is preliminary data.</text>
</comment>
<name>A0A7X6D4Q6_9ACTN</name>
<evidence type="ECO:0000313" key="3">
    <source>
        <dbReference type="Proteomes" id="UP000578686"/>
    </source>
</evidence>
<keyword evidence="3" id="KW-1185">Reference proteome</keyword>
<dbReference type="EMBL" id="JAAVJD010000250">
    <property type="protein sequence ID" value="NJQ08147.1"/>
    <property type="molecule type" value="Genomic_DNA"/>
</dbReference>
<dbReference type="RefSeq" id="WP_167973748.1">
    <property type="nucleotide sequence ID" value="NZ_BHZG01000230.1"/>
</dbReference>
<organism evidence="2 3">
    <name type="scientific">Streptomyces lonarensis</name>
    <dbReference type="NCBI Taxonomy" id="700599"/>
    <lineage>
        <taxon>Bacteria</taxon>
        <taxon>Bacillati</taxon>
        <taxon>Actinomycetota</taxon>
        <taxon>Actinomycetes</taxon>
        <taxon>Kitasatosporales</taxon>
        <taxon>Streptomycetaceae</taxon>
        <taxon>Streptomyces</taxon>
    </lineage>
</organism>
<evidence type="ECO:0008006" key="4">
    <source>
        <dbReference type="Google" id="ProtNLM"/>
    </source>
</evidence>